<name>A0ABR2XWB4_9PEZI</name>
<dbReference type="Proteomes" id="UP001465668">
    <property type="component" value="Unassembled WGS sequence"/>
</dbReference>
<comment type="caution">
    <text evidence="1">The sequence shown here is derived from an EMBL/GenBank/DDBJ whole genome shotgun (WGS) entry which is preliminary data.</text>
</comment>
<evidence type="ECO:0000313" key="2">
    <source>
        <dbReference type="Proteomes" id="UP001465668"/>
    </source>
</evidence>
<accession>A0ABR2XWB4</accession>
<keyword evidence="2" id="KW-1185">Reference proteome</keyword>
<proteinExistence type="predicted"/>
<gene>
    <name evidence="1" type="ORF">SCAR479_05382</name>
</gene>
<protein>
    <submittedName>
        <fullName evidence="1">Uncharacterized protein</fullName>
    </submittedName>
</protein>
<evidence type="ECO:0000313" key="1">
    <source>
        <dbReference type="EMBL" id="KAK9778056.1"/>
    </source>
</evidence>
<reference evidence="1 2" key="1">
    <citation type="submission" date="2024-02" db="EMBL/GenBank/DDBJ databases">
        <title>First draft genome assembly of two strains of Seiridium cardinale.</title>
        <authorList>
            <person name="Emiliani G."/>
            <person name="Scali E."/>
        </authorList>
    </citation>
    <scope>NUCLEOTIDE SEQUENCE [LARGE SCALE GENOMIC DNA]</scope>
    <source>
        <strain evidence="1 2">BM-138-000479</strain>
    </source>
</reference>
<sequence>MLPSVSATAPESFTDIVRRKGRDPGCLFPDKDSVDCWKSTDSDNGKTACIGWVTGGFNCKPWKEEVFEDLKEVVKKTLVVWLALLGSSATADTHNFGDKFAFLLDDVMKALEGNWVQGFKTGYHSYDSDFIVIDWSNSWSNNATRKRRTIFRHLNTRIQLIACWMTRVWTYQEIKLATSTVIAKRAGFVGFETMTSELERAAKRETGDDYNVTSRGKYPSLYKTITRLQRHTNLGVSLPDIALACGDRSATDSRDYARALFPTLGIHWHMGDTITDAMRRIYETRKRDATRLVLYHGSPQAAYPGWAPATFPGLVDCKIVEAGS</sequence>
<dbReference type="EMBL" id="JARVKM010000018">
    <property type="protein sequence ID" value="KAK9778056.1"/>
    <property type="molecule type" value="Genomic_DNA"/>
</dbReference>
<organism evidence="1 2">
    <name type="scientific">Seiridium cardinale</name>
    <dbReference type="NCBI Taxonomy" id="138064"/>
    <lineage>
        <taxon>Eukaryota</taxon>
        <taxon>Fungi</taxon>
        <taxon>Dikarya</taxon>
        <taxon>Ascomycota</taxon>
        <taxon>Pezizomycotina</taxon>
        <taxon>Sordariomycetes</taxon>
        <taxon>Xylariomycetidae</taxon>
        <taxon>Amphisphaeriales</taxon>
        <taxon>Sporocadaceae</taxon>
        <taxon>Seiridium</taxon>
    </lineage>
</organism>